<accession>A0A383DTC1</accession>
<dbReference type="NCBIfam" id="TIGR01066">
    <property type="entry name" value="rplM_bact"/>
    <property type="match status" value="1"/>
</dbReference>
<dbReference type="InterPro" id="IPR036899">
    <property type="entry name" value="Ribosomal_uL13_sf"/>
</dbReference>
<dbReference type="PIRSF" id="PIRSF002181">
    <property type="entry name" value="Ribosomal_L13"/>
    <property type="match status" value="1"/>
</dbReference>
<evidence type="ECO:0000256" key="1">
    <source>
        <dbReference type="ARBA" id="ARBA00006227"/>
    </source>
</evidence>
<evidence type="ECO:0000256" key="2">
    <source>
        <dbReference type="ARBA" id="ARBA00022980"/>
    </source>
</evidence>
<dbReference type="CDD" id="cd00392">
    <property type="entry name" value="Ribosomal_L13"/>
    <property type="match status" value="1"/>
</dbReference>
<dbReference type="GO" id="GO:0017148">
    <property type="term" value="P:negative regulation of translation"/>
    <property type="evidence" value="ECO:0007669"/>
    <property type="project" value="TreeGrafter"/>
</dbReference>
<evidence type="ECO:0008006" key="5">
    <source>
        <dbReference type="Google" id="ProtNLM"/>
    </source>
</evidence>
<dbReference type="InterPro" id="IPR005823">
    <property type="entry name" value="Ribosomal_uL13_bac-type"/>
</dbReference>
<dbReference type="GO" id="GO:0003735">
    <property type="term" value="F:structural constituent of ribosome"/>
    <property type="evidence" value="ECO:0007669"/>
    <property type="project" value="InterPro"/>
</dbReference>
<dbReference type="AlphaFoldDB" id="A0A383DTC1"/>
<dbReference type="InterPro" id="IPR005822">
    <property type="entry name" value="Ribosomal_uL13"/>
</dbReference>
<organism evidence="4">
    <name type="scientific">marine metagenome</name>
    <dbReference type="NCBI Taxonomy" id="408172"/>
    <lineage>
        <taxon>unclassified sequences</taxon>
        <taxon>metagenomes</taxon>
        <taxon>ecological metagenomes</taxon>
    </lineage>
</organism>
<dbReference type="PANTHER" id="PTHR11545:SF2">
    <property type="entry name" value="LARGE RIBOSOMAL SUBUNIT PROTEIN UL13M"/>
    <property type="match status" value="1"/>
</dbReference>
<evidence type="ECO:0000256" key="3">
    <source>
        <dbReference type="ARBA" id="ARBA00023274"/>
    </source>
</evidence>
<dbReference type="SUPFAM" id="SSF52161">
    <property type="entry name" value="Ribosomal protein L13"/>
    <property type="match status" value="1"/>
</dbReference>
<gene>
    <name evidence="4" type="ORF">METZ01_LOCUS500605</name>
</gene>
<dbReference type="Pfam" id="PF00572">
    <property type="entry name" value="Ribosomal_L13"/>
    <property type="match status" value="1"/>
</dbReference>
<reference evidence="4" key="1">
    <citation type="submission" date="2018-05" db="EMBL/GenBank/DDBJ databases">
        <authorList>
            <person name="Lanie J.A."/>
            <person name="Ng W.-L."/>
            <person name="Kazmierczak K.M."/>
            <person name="Andrzejewski T.M."/>
            <person name="Davidsen T.M."/>
            <person name="Wayne K.J."/>
            <person name="Tettelin H."/>
            <person name="Glass J.I."/>
            <person name="Rusch D."/>
            <person name="Podicherti R."/>
            <person name="Tsui H.-C.T."/>
            <person name="Winkler M.E."/>
        </authorList>
    </citation>
    <scope>NUCLEOTIDE SEQUENCE</scope>
</reference>
<protein>
    <recommendedName>
        <fullName evidence="5">50S ribosomal protein L13</fullName>
    </recommendedName>
</protein>
<keyword evidence="2" id="KW-0689">Ribosomal protein</keyword>
<keyword evidence="3" id="KW-0687">Ribonucleoprotein</keyword>
<dbReference type="GO" id="GO:0003729">
    <property type="term" value="F:mRNA binding"/>
    <property type="evidence" value="ECO:0007669"/>
    <property type="project" value="UniProtKB-ARBA"/>
</dbReference>
<comment type="similarity">
    <text evidence="1">Belongs to the universal ribosomal protein uL13 family.</text>
</comment>
<dbReference type="HAMAP" id="MF_01366">
    <property type="entry name" value="Ribosomal_uL13"/>
    <property type="match status" value="1"/>
</dbReference>
<dbReference type="GO" id="GO:0006412">
    <property type="term" value="P:translation"/>
    <property type="evidence" value="ECO:0007669"/>
    <property type="project" value="InterPro"/>
</dbReference>
<proteinExistence type="inferred from homology"/>
<dbReference type="FunFam" id="3.90.1180.10:FF:000001">
    <property type="entry name" value="50S ribosomal protein L13"/>
    <property type="match status" value="1"/>
</dbReference>
<dbReference type="Gene3D" id="3.90.1180.10">
    <property type="entry name" value="Ribosomal protein L13"/>
    <property type="match status" value="1"/>
</dbReference>
<dbReference type="GO" id="GO:0022625">
    <property type="term" value="C:cytosolic large ribosomal subunit"/>
    <property type="evidence" value="ECO:0007669"/>
    <property type="project" value="TreeGrafter"/>
</dbReference>
<name>A0A383DTC1_9ZZZZ</name>
<evidence type="ECO:0000313" key="4">
    <source>
        <dbReference type="EMBL" id="SVE47751.1"/>
    </source>
</evidence>
<dbReference type="PANTHER" id="PTHR11545">
    <property type="entry name" value="RIBOSOMAL PROTEIN L13"/>
    <property type="match status" value="1"/>
</dbReference>
<dbReference type="EMBL" id="UINC01220018">
    <property type="protein sequence ID" value="SVE47751.1"/>
    <property type="molecule type" value="Genomic_DNA"/>
</dbReference>
<sequence length="160" mass="18391">MTETRLLLLWYAFLISAVKTTLAKKEELERNWFVVDASEKILGRMAVKIADVLRGRHKPIYTPHVDAGDFVVVVNAEKVALSGNKEEQKKYMFYSGYVGNEKYRSVADFRAKRPTFIIENAVKGMMPKNRLARQMLKKLKIYAGPEHPHEAQNPQPLELD</sequence>